<dbReference type="RefSeq" id="XP_030749566.1">
    <property type="nucleotide sequence ID" value="XM_030893706.1"/>
</dbReference>
<name>A0A6J2XEI1_SITOR</name>
<dbReference type="Pfam" id="PF00173">
    <property type="entry name" value="Cyt-b5"/>
    <property type="match status" value="1"/>
</dbReference>
<dbReference type="PRINTS" id="PR00363">
    <property type="entry name" value="CYTOCHROMEB5"/>
</dbReference>
<accession>A0A6J2XEI1</accession>
<evidence type="ECO:0000256" key="2">
    <source>
        <dbReference type="ARBA" id="ARBA00022723"/>
    </source>
</evidence>
<dbReference type="GO" id="GO:0016020">
    <property type="term" value="C:membrane"/>
    <property type="evidence" value="ECO:0007669"/>
    <property type="project" value="TreeGrafter"/>
</dbReference>
<evidence type="ECO:0000313" key="7">
    <source>
        <dbReference type="RefSeq" id="XP_030749566.1"/>
    </source>
</evidence>
<sequence>MANAIVNFRFSCPIGRYSPISFEKSDSDLKEISMSEVSWHDNRHDCWIVVYDRVFDITSFINEHEGGDEVLLDQAGRDATTAFRGAGHGPAIYKRLEKYLIGELPVNERLFRKPGGIKLSGMPE</sequence>
<comment type="similarity">
    <text evidence="4">Belongs to the cytochrome b5 family.</text>
</comment>
<feature type="domain" description="Cytochrome b5 heme-binding" evidence="5">
    <location>
        <begin position="29"/>
        <end position="105"/>
    </location>
</feature>
<dbReference type="AlphaFoldDB" id="A0A6J2XEI1"/>
<dbReference type="GO" id="GO:0020037">
    <property type="term" value="F:heme binding"/>
    <property type="evidence" value="ECO:0007669"/>
    <property type="project" value="TreeGrafter"/>
</dbReference>
<dbReference type="Gene3D" id="3.10.120.10">
    <property type="entry name" value="Cytochrome b5-like heme/steroid binding domain"/>
    <property type="match status" value="1"/>
</dbReference>
<dbReference type="PANTHER" id="PTHR19359:SF41">
    <property type="entry name" value="GEO08203P1"/>
    <property type="match status" value="1"/>
</dbReference>
<dbReference type="PANTHER" id="PTHR19359">
    <property type="entry name" value="CYTOCHROME B5"/>
    <property type="match status" value="1"/>
</dbReference>
<evidence type="ECO:0000259" key="5">
    <source>
        <dbReference type="PROSITE" id="PS50255"/>
    </source>
</evidence>
<evidence type="ECO:0000256" key="4">
    <source>
        <dbReference type="ARBA" id="ARBA00038168"/>
    </source>
</evidence>
<proteinExistence type="inferred from homology"/>
<dbReference type="InterPro" id="IPR036400">
    <property type="entry name" value="Cyt_B5-like_heme/steroid_sf"/>
</dbReference>
<dbReference type="OrthoDB" id="260519at2759"/>
<reference evidence="7" key="1">
    <citation type="submission" date="2025-08" db="UniProtKB">
        <authorList>
            <consortium name="RefSeq"/>
        </authorList>
    </citation>
    <scope>IDENTIFICATION</scope>
    <source>
        <tissue evidence="7">Gonads</tissue>
    </source>
</reference>
<keyword evidence="3" id="KW-0408">Iron</keyword>
<dbReference type="GeneID" id="115877505"/>
<dbReference type="SMART" id="SM01117">
    <property type="entry name" value="Cyt-b5"/>
    <property type="match status" value="1"/>
</dbReference>
<dbReference type="SUPFAM" id="SSF55856">
    <property type="entry name" value="Cytochrome b5-like heme/steroid binding domain"/>
    <property type="match status" value="1"/>
</dbReference>
<dbReference type="InterPro" id="IPR050668">
    <property type="entry name" value="Cytochrome_b5"/>
</dbReference>
<evidence type="ECO:0000313" key="6">
    <source>
        <dbReference type="Proteomes" id="UP000504635"/>
    </source>
</evidence>
<evidence type="ECO:0000256" key="1">
    <source>
        <dbReference type="ARBA" id="ARBA00022617"/>
    </source>
</evidence>
<dbReference type="KEGG" id="soy:115877505"/>
<dbReference type="InterPro" id="IPR001199">
    <property type="entry name" value="Cyt_B5-like_heme/steroid-bd"/>
</dbReference>
<gene>
    <name evidence="7" type="primary">LOC115877505</name>
</gene>
<dbReference type="GO" id="GO:0046872">
    <property type="term" value="F:metal ion binding"/>
    <property type="evidence" value="ECO:0007669"/>
    <property type="project" value="UniProtKB-KW"/>
</dbReference>
<keyword evidence="2" id="KW-0479">Metal-binding</keyword>
<dbReference type="Proteomes" id="UP000504635">
    <property type="component" value="Unplaced"/>
</dbReference>
<organism evidence="6 7">
    <name type="scientific">Sitophilus oryzae</name>
    <name type="common">Rice weevil</name>
    <name type="synonym">Curculio oryzae</name>
    <dbReference type="NCBI Taxonomy" id="7048"/>
    <lineage>
        <taxon>Eukaryota</taxon>
        <taxon>Metazoa</taxon>
        <taxon>Ecdysozoa</taxon>
        <taxon>Arthropoda</taxon>
        <taxon>Hexapoda</taxon>
        <taxon>Insecta</taxon>
        <taxon>Pterygota</taxon>
        <taxon>Neoptera</taxon>
        <taxon>Endopterygota</taxon>
        <taxon>Coleoptera</taxon>
        <taxon>Polyphaga</taxon>
        <taxon>Cucujiformia</taxon>
        <taxon>Curculionidae</taxon>
        <taxon>Dryophthorinae</taxon>
        <taxon>Sitophilus</taxon>
    </lineage>
</organism>
<keyword evidence="1" id="KW-0349">Heme</keyword>
<dbReference type="InParanoid" id="A0A6J2XEI1"/>
<dbReference type="PROSITE" id="PS50255">
    <property type="entry name" value="CYTOCHROME_B5_2"/>
    <property type="match status" value="1"/>
</dbReference>
<evidence type="ECO:0000256" key="3">
    <source>
        <dbReference type="ARBA" id="ARBA00023004"/>
    </source>
</evidence>
<keyword evidence="6" id="KW-1185">Reference proteome</keyword>
<protein>
    <submittedName>
        <fullName evidence="7">Cytochrome B5-like protein</fullName>
    </submittedName>
</protein>